<organism evidence="1">
    <name type="scientific">Hyperionvirus sp</name>
    <dbReference type="NCBI Taxonomy" id="2487770"/>
    <lineage>
        <taxon>Viruses</taxon>
        <taxon>Varidnaviria</taxon>
        <taxon>Bamfordvirae</taxon>
        <taxon>Nucleocytoviricota</taxon>
        <taxon>Megaviricetes</taxon>
        <taxon>Imitervirales</taxon>
        <taxon>Mimiviridae</taxon>
        <taxon>Klosneuvirinae</taxon>
    </lineage>
</organism>
<protein>
    <submittedName>
        <fullName evidence="1">Uncharacterized protein</fullName>
    </submittedName>
</protein>
<gene>
    <name evidence="1" type="ORF">Hyperionvirus4_135</name>
</gene>
<evidence type="ECO:0000313" key="1">
    <source>
        <dbReference type="EMBL" id="AYV83170.1"/>
    </source>
</evidence>
<sequence>MAAAAAPVTLDLDSESFVPHTVVWKARYVLIDVDRASALRSDTYRAYLNSNFDKKEPFYVNWSPGDVDKLLDILRDTPELIRVDLSIKPATLAAHLMIDVSKCQKKDEDDLKKKEEDTKNEKLTYISALKKAANFIKNNAYRDNFAFPSTYKTDCVWYDCEGLIPRPLTISKAIQYLSDVPFMSEPLDTQKWEWACQGPRLSLYIKKSPRR</sequence>
<dbReference type="EMBL" id="MK072386">
    <property type="protein sequence ID" value="AYV83170.1"/>
    <property type="molecule type" value="Genomic_DNA"/>
</dbReference>
<reference evidence="1" key="1">
    <citation type="submission" date="2018-10" db="EMBL/GenBank/DDBJ databases">
        <title>Hidden diversity of soil giant viruses.</title>
        <authorList>
            <person name="Schulz F."/>
            <person name="Alteio L."/>
            <person name="Goudeau D."/>
            <person name="Ryan E.M."/>
            <person name="Malmstrom R.R."/>
            <person name="Blanchard J."/>
            <person name="Woyke T."/>
        </authorList>
    </citation>
    <scope>NUCLEOTIDE SEQUENCE</scope>
    <source>
        <strain evidence="1">HYV1</strain>
    </source>
</reference>
<proteinExistence type="predicted"/>
<name>A0A3G5A7C7_9VIRU</name>
<accession>A0A3G5A7C7</accession>